<dbReference type="STRING" id="649764.HMPREF0762_00924"/>
<feature type="signal peptide" evidence="1">
    <location>
        <begin position="1"/>
        <end position="27"/>
    </location>
</feature>
<evidence type="ECO:0000256" key="1">
    <source>
        <dbReference type="SAM" id="SignalP"/>
    </source>
</evidence>
<dbReference type="Gene3D" id="3.90.1010.20">
    <property type="match status" value="1"/>
</dbReference>
<organism evidence="3 4">
    <name type="scientific">Slackia exigua (strain ATCC 700122 / DSM 15923 / CIP 105133 / JCM 11022 / KCTC 5966 / S-7)</name>
    <dbReference type="NCBI Taxonomy" id="649764"/>
    <lineage>
        <taxon>Bacteria</taxon>
        <taxon>Bacillati</taxon>
        <taxon>Actinomycetota</taxon>
        <taxon>Coriobacteriia</taxon>
        <taxon>Eggerthellales</taxon>
        <taxon>Eggerthellaceae</taxon>
        <taxon>Slackia</taxon>
    </lineage>
</organism>
<keyword evidence="1" id="KW-0732">Signal</keyword>
<dbReference type="PROSITE" id="PS51257">
    <property type="entry name" value="PROKAR_LIPOPROTEIN"/>
    <property type="match status" value="1"/>
</dbReference>
<dbReference type="RefSeq" id="WP_006362181.1">
    <property type="nucleotide sequence ID" value="NZ_GG700630.1"/>
</dbReference>
<protein>
    <submittedName>
        <fullName evidence="3">FMN-binding domain protein</fullName>
    </submittedName>
</protein>
<keyword evidence="4" id="KW-1185">Reference proteome</keyword>
<dbReference type="GO" id="GO:0016020">
    <property type="term" value="C:membrane"/>
    <property type="evidence" value="ECO:0007669"/>
    <property type="project" value="InterPro"/>
</dbReference>
<dbReference type="SMART" id="SM00900">
    <property type="entry name" value="FMN_bind"/>
    <property type="match status" value="1"/>
</dbReference>
<dbReference type="OrthoDB" id="3197318at2"/>
<feature type="domain" description="FMN-binding" evidence="2">
    <location>
        <begin position="39"/>
        <end position="117"/>
    </location>
</feature>
<reference evidence="3" key="1">
    <citation type="submission" date="2009-10" db="EMBL/GenBank/DDBJ databases">
        <authorList>
            <person name="Weinstock G."/>
            <person name="Sodergren E."/>
            <person name="Clifton S."/>
            <person name="Fulton L."/>
            <person name="Fulton B."/>
            <person name="Courtney L."/>
            <person name="Fronick C."/>
            <person name="Harrison M."/>
            <person name="Strong C."/>
            <person name="Farmer C."/>
            <person name="Delahaunty K."/>
            <person name="Markovic C."/>
            <person name="Hall O."/>
            <person name="Minx P."/>
            <person name="Tomlinson C."/>
            <person name="Mitreva M."/>
            <person name="Nelson J."/>
            <person name="Hou S."/>
            <person name="Wollam A."/>
            <person name="Pepin K.H."/>
            <person name="Johnson M."/>
            <person name="Bhonagiri V."/>
            <person name="Nash W.E."/>
            <person name="Warren W."/>
            <person name="Chinwalla A."/>
            <person name="Mardis E.R."/>
            <person name="Wilson R.K."/>
        </authorList>
    </citation>
    <scope>NUCLEOTIDE SEQUENCE [LARGE SCALE GENOMIC DNA]</scope>
    <source>
        <strain evidence="3">ATCC 700122</strain>
    </source>
</reference>
<evidence type="ECO:0000313" key="3">
    <source>
        <dbReference type="EMBL" id="EEZ61584.1"/>
    </source>
</evidence>
<dbReference type="GeneID" id="85007488"/>
<dbReference type="InterPro" id="IPR007329">
    <property type="entry name" value="FMN-bd"/>
</dbReference>
<proteinExistence type="predicted"/>
<dbReference type="Pfam" id="PF04205">
    <property type="entry name" value="FMN_bind"/>
    <property type="match status" value="1"/>
</dbReference>
<dbReference type="EMBL" id="ACUX02000006">
    <property type="protein sequence ID" value="EEZ61584.1"/>
    <property type="molecule type" value="Genomic_DNA"/>
</dbReference>
<gene>
    <name evidence="3" type="ORF">HMPREF0762_00924</name>
</gene>
<feature type="chain" id="PRO_5003018018" evidence="1">
    <location>
        <begin position="28"/>
        <end position="118"/>
    </location>
</feature>
<evidence type="ECO:0000259" key="2">
    <source>
        <dbReference type="SMART" id="SM00900"/>
    </source>
</evidence>
<sequence length="118" mass="11466">MKITKIAASAAVVSCLALTACGGGSGAADGQTATGTGQGKGGEITVTLAKASDGTITVSEIKGDNETQGIGGYEAIQDGTYKAQIEKAQGSDIEGVSGATITTDGVKAAVDDALSQLK</sequence>
<dbReference type="Proteomes" id="UP000006001">
    <property type="component" value="Unassembled WGS sequence"/>
</dbReference>
<dbReference type="GO" id="GO:0010181">
    <property type="term" value="F:FMN binding"/>
    <property type="evidence" value="ECO:0007669"/>
    <property type="project" value="InterPro"/>
</dbReference>
<comment type="caution">
    <text evidence="3">The sequence shown here is derived from an EMBL/GenBank/DDBJ whole genome shotgun (WGS) entry which is preliminary data.</text>
</comment>
<name>D0WGH1_SLAES</name>
<dbReference type="eggNOG" id="COG3976">
    <property type="taxonomic scope" value="Bacteria"/>
</dbReference>
<dbReference type="AlphaFoldDB" id="D0WGH1"/>
<evidence type="ECO:0000313" key="4">
    <source>
        <dbReference type="Proteomes" id="UP000006001"/>
    </source>
</evidence>
<accession>D0WGH1</accession>
<dbReference type="HOGENOM" id="CLU_096350_2_1_11"/>